<sequence>MVQGVVTDSLTKEPLPYTSVYLKGTTEGGMTDNNGRFSFKTYRPEATLVISAVGYNEYVRLIHPAKSSKFNIALSPATYALDEVVVKPKRERYKKKDNPAVEFVRKMIEHRDDYSPDERDFWKRDRY</sequence>
<reference evidence="1" key="1">
    <citation type="journal article" date="2013" name="Environ. Microbiol.">
        <title>Microbiota from the distal guts of lean and obese adolescents exhibit partial functional redundancy besides clear differences in community structure.</title>
        <authorList>
            <person name="Ferrer M."/>
            <person name="Ruiz A."/>
            <person name="Lanza F."/>
            <person name="Haange S.B."/>
            <person name="Oberbach A."/>
            <person name="Till H."/>
            <person name="Bargiela R."/>
            <person name="Campoy C."/>
            <person name="Segura M.T."/>
            <person name="Richter M."/>
            <person name="von Bergen M."/>
            <person name="Seifert J."/>
            <person name="Suarez A."/>
        </authorList>
    </citation>
    <scope>NUCLEOTIDE SEQUENCE</scope>
</reference>
<dbReference type="Pfam" id="PF13715">
    <property type="entry name" value="CarbopepD_reg_2"/>
    <property type="match status" value="1"/>
</dbReference>
<accession>K1RFQ7</accession>
<feature type="non-terminal residue" evidence="1">
    <location>
        <position position="127"/>
    </location>
</feature>
<dbReference type="Gene3D" id="2.60.40.1120">
    <property type="entry name" value="Carboxypeptidase-like, regulatory domain"/>
    <property type="match status" value="1"/>
</dbReference>
<protein>
    <recommendedName>
        <fullName evidence="2">Carboxypeptidase-like regulatory domain-containing protein</fullName>
    </recommendedName>
</protein>
<organism evidence="1">
    <name type="scientific">human gut metagenome</name>
    <dbReference type="NCBI Taxonomy" id="408170"/>
    <lineage>
        <taxon>unclassified sequences</taxon>
        <taxon>metagenomes</taxon>
        <taxon>organismal metagenomes</taxon>
    </lineage>
</organism>
<dbReference type="AlphaFoldDB" id="K1RFQ7"/>
<evidence type="ECO:0008006" key="2">
    <source>
        <dbReference type="Google" id="ProtNLM"/>
    </source>
</evidence>
<name>K1RFQ7_9ZZZZ</name>
<dbReference type="EMBL" id="AJWY01013288">
    <property type="protein sequence ID" value="EKC47522.1"/>
    <property type="molecule type" value="Genomic_DNA"/>
</dbReference>
<comment type="caution">
    <text evidence="1">The sequence shown here is derived from an EMBL/GenBank/DDBJ whole genome shotgun (WGS) entry which is preliminary data.</text>
</comment>
<dbReference type="InterPro" id="IPR008969">
    <property type="entry name" value="CarboxyPept-like_regulatory"/>
</dbReference>
<gene>
    <name evidence="1" type="ORF">LEA_19331</name>
</gene>
<dbReference type="SUPFAM" id="SSF49464">
    <property type="entry name" value="Carboxypeptidase regulatory domain-like"/>
    <property type="match status" value="1"/>
</dbReference>
<proteinExistence type="predicted"/>
<evidence type="ECO:0000313" key="1">
    <source>
        <dbReference type="EMBL" id="EKC47522.1"/>
    </source>
</evidence>